<evidence type="ECO:0000313" key="12">
    <source>
        <dbReference type="Proteomes" id="UP000050969"/>
    </source>
</evidence>
<evidence type="ECO:0000256" key="3">
    <source>
        <dbReference type="ARBA" id="ARBA00022448"/>
    </source>
</evidence>
<protein>
    <recommendedName>
        <fullName evidence="13">Preprotein translocase subunit YajC</fullName>
    </recommendedName>
</protein>
<dbReference type="NCBIfam" id="TIGR00739">
    <property type="entry name" value="yajC"/>
    <property type="match status" value="1"/>
</dbReference>
<dbReference type="STRING" id="1293598.IV56_GL001771"/>
<keyword evidence="3" id="KW-0813">Transport</keyword>
<accession>A0A0R2MWH1</accession>
<comment type="subcellular location">
    <subcellularLocation>
        <location evidence="1">Cell membrane</location>
        <topology evidence="1">Single-pass membrane protein</topology>
    </subcellularLocation>
</comment>
<feature type="region of interest" description="Disordered" evidence="10">
    <location>
        <begin position="92"/>
        <end position="124"/>
    </location>
</feature>
<dbReference type="SMART" id="SM01323">
    <property type="entry name" value="YajC"/>
    <property type="match status" value="1"/>
</dbReference>
<evidence type="ECO:0000256" key="7">
    <source>
        <dbReference type="ARBA" id="ARBA00022989"/>
    </source>
</evidence>
<evidence type="ECO:0000256" key="6">
    <source>
        <dbReference type="ARBA" id="ARBA00022927"/>
    </source>
</evidence>
<dbReference type="GO" id="GO:0015031">
    <property type="term" value="P:protein transport"/>
    <property type="evidence" value="ECO:0007669"/>
    <property type="project" value="UniProtKB-KW"/>
</dbReference>
<comment type="similarity">
    <text evidence="2">Belongs to the YajC family.</text>
</comment>
<evidence type="ECO:0000256" key="2">
    <source>
        <dbReference type="ARBA" id="ARBA00006742"/>
    </source>
</evidence>
<dbReference type="PATRIC" id="fig|1293598.4.peg.1845"/>
<dbReference type="AlphaFoldDB" id="A0A0R2MWH1"/>
<evidence type="ECO:0000256" key="5">
    <source>
        <dbReference type="ARBA" id="ARBA00022692"/>
    </source>
</evidence>
<dbReference type="Pfam" id="PF02699">
    <property type="entry name" value="YajC"/>
    <property type="match status" value="1"/>
</dbReference>
<feature type="compositionally biased region" description="Low complexity" evidence="10">
    <location>
        <begin position="92"/>
        <end position="102"/>
    </location>
</feature>
<evidence type="ECO:0000256" key="8">
    <source>
        <dbReference type="ARBA" id="ARBA00023010"/>
    </source>
</evidence>
<dbReference type="EMBL" id="JQCE01000006">
    <property type="protein sequence ID" value="KRO17976.1"/>
    <property type="molecule type" value="Genomic_DNA"/>
</dbReference>
<organism evidence="11 12">
    <name type="scientific">Lacticaseibacillus saniviri JCM 17471 = DSM 24301</name>
    <dbReference type="NCBI Taxonomy" id="1293598"/>
    <lineage>
        <taxon>Bacteria</taxon>
        <taxon>Bacillati</taxon>
        <taxon>Bacillota</taxon>
        <taxon>Bacilli</taxon>
        <taxon>Lactobacillales</taxon>
        <taxon>Lactobacillaceae</taxon>
        <taxon>Lacticaseibacillus</taxon>
    </lineage>
</organism>
<keyword evidence="5" id="KW-0812">Transmembrane</keyword>
<proteinExistence type="inferred from homology"/>
<evidence type="ECO:0008006" key="13">
    <source>
        <dbReference type="Google" id="ProtNLM"/>
    </source>
</evidence>
<dbReference type="PANTHER" id="PTHR33909:SF1">
    <property type="entry name" value="SEC TRANSLOCON ACCESSORY COMPLEX SUBUNIT YAJC"/>
    <property type="match status" value="1"/>
</dbReference>
<gene>
    <name evidence="11" type="ORF">IV56_GL001771</name>
</gene>
<evidence type="ECO:0000256" key="10">
    <source>
        <dbReference type="SAM" id="MobiDB-lite"/>
    </source>
</evidence>
<evidence type="ECO:0000256" key="1">
    <source>
        <dbReference type="ARBA" id="ARBA00004162"/>
    </source>
</evidence>
<keyword evidence="6" id="KW-0653">Protein transport</keyword>
<evidence type="ECO:0000313" key="11">
    <source>
        <dbReference type="EMBL" id="KRO17976.1"/>
    </source>
</evidence>
<reference evidence="11 12" key="1">
    <citation type="journal article" date="2015" name="Genome Announc.">
        <title>Expanding the biotechnology potential of lactobacilli through comparative genomics of 213 strains and associated genera.</title>
        <authorList>
            <person name="Sun Z."/>
            <person name="Harris H.M."/>
            <person name="McCann A."/>
            <person name="Guo C."/>
            <person name="Argimon S."/>
            <person name="Zhang W."/>
            <person name="Yang X."/>
            <person name="Jeffery I.B."/>
            <person name="Cooney J.C."/>
            <person name="Kagawa T.F."/>
            <person name="Liu W."/>
            <person name="Song Y."/>
            <person name="Salvetti E."/>
            <person name="Wrobel A."/>
            <person name="Rasinkangas P."/>
            <person name="Parkhill J."/>
            <person name="Rea M.C."/>
            <person name="O'Sullivan O."/>
            <person name="Ritari J."/>
            <person name="Douillard F.P."/>
            <person name="Paul Ross R."/>
            <person name="Yang R."/>
            <person name="Briner A.E."/>
            <person name="Felis G.E."/>
            <person name="de Vos W.M."/>
            <person name="Barrangou R."/>
            <person name="Klaenhammer T.R."/>
            <person name="Caufield P.W."/>
            <person name="Cui Y."/>
            <person name="Zhang H."/>
            <person name="O'Toole P.W."/>
        </authorList>
    </citation>
    <scope>NUCLEOTIDE SEQUENCE [LARGE SCALE GENOMIC DNA]</scope>
    <source>
        <strain evidence="11 12">DSM 24301</strain>
    </source>
</reference>
<feature type="compositionally biased region" description="Basic and acidic residues" evidence="10">
    <location>
        <begin position="103"/>
        <end position="124"/>
    </location>
</feature>
<evidence type="ECO:0000256" key="9">
    <source>
        <dbReference type="ARBA" id="ARBA00023136"/>
    </source>
</evidence>
<keyword evidence="8" id="KW-0811">Translocation</keyword>
<dbReference type="GO" id="GO:0005886">
    <property type="term" value="C:plasma membrane"/>
    <property type="evidence" value="ECO:0007669"/>
    <property type="project" value="UniProtKB-SubCell"/>
</dbReference>
<dbReference type="InterPro" id="IPR003849">
    <property type="entry name" value="Preprotein_translocase_YajC"/>
</dbReference>
<keyword evidence="4" id="KW-1003">Cell membrane</keyword>
<name>A0A0R2MWH1_9LACO</name>
<evidence type="ECO:0000256" key="4">
    <source>
        <dbReference type="ARBA" id="ARBA00022475"/>
    </source>
</evidence>
<keyword evidence="7" id="KW-1133">Transmembrane helix</keyword>
<keyword evidence="9" id="KW-0472">Membrane</keyword>
<dbReference type="PANTHER" id="PTHR33909">
    <property type="entry name" value="SEC TRANSLOCON ACCESSORY COMPLEX SUBUNIT YAJC"/>
    <property type="match status" value="1"/>
</dbReference>
<sequence>MIILLVVMGGFMYFSMIRPQRKQQEQRKQMLNAMKKGDAIVTIGGLHGKIDEINEDKQTVVIDADGIFLTFNLSAIRTVDNGAATTPVAAAKPVDAPAASAAPEKDAPAADDKPYTEPTSNDDK</sequence>
<keyword evidence="12" id="KW-1185">Reference proteome</keyword>
<dbReference type="Proteomes" id="UP000050969">
    <property type="component" value="Unassembled WGS sequence"/>
</dbReference>
<comment type="caution">
    <text evidence="11">The sequence shown here is derived from an EMBL/GenBank/DDBJ whole genome shotgun (WGS) entry which is preliminary data.</text>
</comment>